<dbReference type="GO" id="GO:0016020">
    <property type="term" value="C:membrane"/>
    <property type="evidence" value="ECO:0007669"/>
    <property type="project" value="UniProtKB-SubCell"/>
</dbReference>
<dbReference type="EMBL" id="JAXIOK010000001">
    <property type="protein sequence ID" value="KAK4779526.1"/>
    <property type="molecule type" value="Genomic_DNA"/>
</dbReference>
<evidence type="ECO:0000256" key="1">
    <source>
        <dbReference type="ARBA" id="ARBA00004370"/>
    </source>
</evidence>
<evidence type="ECO:0000256" key="2">
    <source>
        <dbReference type="ARBA" id="ARBA00022448"/>
    </source>
</evidence>
<feature type="transmembrane region" description="Helical" evidence="7">
    <location>
        <begin position="264"/>
        <end position="284"/>
    </location>
</feature>
<keyword evidence="6 7" id="KW-0472">Membrane</keyword>
<comment type="subcellular location">
    <subcellularLocation>
        <location evidence="1">Membrane</location>
    </subcellularLocation>
</comment>
<feature type="transmembrane region" description="Helical" evidence="7">
    <location>
        <begin position="153"/>
        <end position="172"/>
    </location>
</feature>
<evidence type="ECO:0000256" key="7">
    <source>
        <dbReference type="SAM" id="Phobius"/>
    </source>
</evidence>
<protein>
    <recommendedName>
        <fullName evidence="8">Amino acid transporter transmembrane domain-containing protein</fullName>
    </recommendedName>
</protein>
<keyword evidence="4" id="KW-0029">Amino-acid transport</keyword>
<feature type="domain" description="Amino acid transporter transmembrane" evidence="8">
    <location>
        <begin position="31"/>
        <end position="320"/>
    </location>
</feature>
<dbReference type="InterPro" id="IPR013057">
    <property type="entry name" value="AA_transpt_TM"/>
</dbReference>
<dbReference type="AlphaFoldDB" id="A0AAN7LF44"/>
<dbReference type="Proteomes" id="UP001345219">
    <property type="component" value="Chromosome 13"/>
</dbReference>
<evidence type="ECO:0000313" key="10">
    <source>
        <dbReference type="Proteomes" id="UP001345219"/>
    </source>
</evidence>
<accession>A0AAN7LF44</accession>
<feature type="transmembrane region" description="Helical" evidence="7">
    <location>
        <begin position="184"/>
        <end position="204"/>
    </location>
</feature>
<feature type="transmembrane region" description="Helical" evidence="7">
    <location>
        <begin position="55"/>
        <end position="80"/>
    </location>
</feature>
<evidence type="ECO:0000259" key="8">
    <source>
        <dbReference type="Pfam" id="PF01490"/>
    </source>
</evidence>
<keyword evidence="2" id="KW-0813">Transport</keyword>
<proteinExistence type="predicted"/>
<keyword evidence="10" id="KW-1185">Reference proteome</keyword>
<keyword evidence="3 7" id="KW-0812">Transmembrane</keyword>
<gene>
    <name evidence="9" type="ORF">SAY87_015632</name>
</gene>
<feature type="transmembrane region" description="Helical" evidence="7">
    <location>
        <begin position="124"/>
        <end position="147"/>
    </location>
</feature>
<feature type="transmembrane region" description="Helical" evidence="7">
    <location>
        <begin position="304"/>
        <end position="326"/>
    </location>
</feature>
<feature type="transmembrane region" description="Helical" evidence="7">
    <location>
        <begin position="224"/>
        <end position="243"/>
    </location>
</feature>
<evidence type="ECO:0000256" key="5">
    <source>
        <dbReference type="ARBA" id="ARBA00022989"/>
    </source>
</evidence>
<reference evidence="9 10" key="1">
    <citation type="journal article" date="2023" name="Hortic Res">
        <title>Pangenome of water caltrop reveals structural variations and asymmetric subgenome divergence after allopolyploidization.</title>
        <authorList>
            <person name="Zhang X."/>
            <person name="Chen Y."/>
            <person name="Wang L."/>
            <person name="Yuan Y."/>
            <person name="Fang M."/>
            <person name="Shi L."/>
            <person name="Lu R."/>
            <person name="Comes H.P."/>
            <person name="Ma Y."/>
            <person name="Chen Y."/>
            <person name="Huang G."/>
            <person name="Zhou Y."/>
            <person name="Zheng Z."/>
            <person name="Qiu Y."/>
        </authorList>
    </citation>
    <scope>NUCLEOTIDE SEQUENCE [LARGE SCALE GENOMIC DNA]</scope>
    <source>
        <tissue evidence="9">Roots</tissue>
    </source>
</reference>
<keyword evidence="5 7" id="KW-1133">Transmembrane helix</keyword>
<dbReference type="PANTHER" id="PTHR48017">
    <property type="entry name" value="OS05G0424000 PROTEIN-RELATED"/>
    <property type="match status" value="1"/>
</dbReference>
<evidence type="ECO:0000256" key="4">
    <source>
        <dbReference type="ARBA" id="ARBA00022970"/>
    </source>
</evidence>
<evidence type="ECO:0000256" key="6">
    <source>
        <dbReference type="ARBA" id="ARBA00023136"/>
    </source>
</evidence>
<evidence type="ECO:0000256" key="3">
    <source>
        <dbReference type="ARBA" id="ARBA00022692"/>
    </source>
</evidence>
<organism evidence="9 10">
    <name type="scientific">Trapa incisa</name>
    <dbReference type="NCBI Taxonomy" id="236973"/>
    <lineage>
        <taxon>Eukaryota</taxon>
        <taxon>Viridiplantae</taxon>
        <taxon>Streptophyta</taxon>
        <taxon>Embryophyta</taxon>
        <taxon>Tracheophyta</taxon>
        <taxon>Spermatophyta</taxon>
        <taxon>Magnoliopsida</taxon>
        <taxon>eudicotyledons</taxon>
        <taxon>Gunneridae</taxon>
        <taxon>Pentapetalae</taxon>
        <taxon>rosids</taxon>
        <taxon>malvids</taxon>
        <taxon>Myrtales</taxon>
        <taxon>Lythraceae</taxon>
        <taxon>Trapa</taxon>
    </lineage>
</organism>
<name>A0AAN7LF44_9MYRT</name>
<comment type="caution">
    <text evidence="9">The sequence shown here is derived from an EMBL/GenBank/DDBJ whole genome shotgun (WGS) entry which is preliminary data.</text>
</comment>
<dbReference type="GO" id="GO:0006865">
    <property type="term" value="P:amino acid transport"/>
    <property type="evidence" value="ECO:0007669"/>
    <property type="project" value="UniProtKB-KW"/>
</dbReference>
<dbReference type="Pfam" id="PF01490">
    <property type="entry name" value="Aa_trans"/>
    <property type="match status" value="1"/>
</dbReference>
<sequence>MGDGEHESSIGAASQDQKELDAGARFVLKSKGSWLHCGYHLTTSIVAPPLLSLPYAFAFLGWSIGLVCLVIGALVTFYSYNLISLVLEHHAQKGHRHLRFRDMAHDILGPRWGRYYVGPIQFMVCYGAVVASTLLGGQCLKAIYLLLKPEGSLKLYEFVMFFGCLMLVLAQVPSFHSLRHINLVSLVLCLCYSACATAGSIYVGYSSKGPEKDYSVLGDTEDRIFGMFNAIAIIATSYGNGIIPEIQATLAPPVKGKMFKGLCVCYAIVALTFFSVAISGYWAFGNQSDGLILSNFVVDGRPLMPKWFILMTNMFTILQLSAVGVVSNLI</sequence>
<evidence type="ECO:0000313" key="9">
    <source>
        <dbReference type="EMBL" id="KAK4779526.1"/>
    </source>
</evidence>